<dbReference type="Proteomes" id="UP001257277">
    <property type="component" value="Unassembled WGS sequence"/>
</dbReference>
<dbReference type="EMBL" id="JAVTTO010000004">
    <property type="protein sequence ID" value="MDT7832964.1"/>
    <property type="molecule type" value="Genomic_DNA"/>
</dbReference>
<reference evidence="3 4" key="1">
    <citation type="submission" date="2023-09" db="EMBL/GenBank/DDBJ databases">
        <title>Novel taxa isolated from Blanes Bay.</title>
        <authorList>
            <person name="Rey-Velasco X."/>
            <person name="Lucena T."/>
        </authorList>
    </citation>
    <scope>NUCLEOTIDE SEQUENCE [LARGE SCALE GENOMIC DNA]</scope>
    <source>
        <strain evidence="3 4">S356</strain>
    </source>
</reference>
<accession>A0ABU3LGW4</accession>
<evidence type="ECO:0000313" key="4">
    <source>
        <dbReference type="Proteomes" id="UP001257277"/>
    </source>
</evidence>
<name>A0ABU3LGW4_9FLAO</name>
<keyword evidence="1" id="KW-0472">Membrane</keyword>
<keyword evidence="4" id="KW-1185">Reference proteome</keyword>
<comment type="caution">
    <text evidence="3">The sequence shown here is derived from an EMBL/GenBank/DDBJ whole genome shotgun (WGS) entry which is preliminary data.</text>
</comment>
<dbReference type="InterPro" id="IPR003399">
    <property type="entry name" value="Mce/MlaD"/>
</dbReference>
<dbReference type="PANTHER" id="PTHR33371">
    <property type="entry name" value="INTERMEMBRANE PHOSPHOLIPID TRANSPORT SYSTEM BINDING PROTEIN MLAD-RELATED"/>
    <property type="match status" value="1"/>
</dbReference>
<evidence type="ECO:0000313" key="3">
    <source>
        <dbReference type="EMBL" id="MDT7832964.1"/>
    </source>
</evidence>
<evidence type="ECO:0000259" key="2">
    <source>
        <dbReference type="Pfam" id="PF02470"/>
    </source>
</evidence>
<keyword evidence="1" id="KW-1133">Transmembrane helix</keyword>
<keyword evidence="1" id="KW-0812">Transmembrane</keyword>
<sequence>MKMSKEFKTGIVAVIIIGVFIWGFNFLKGQNLFEGNARHFLIEYNNIQGLNKASIVTINGLQVGKVVDIRFNEDVDKKGRLIVEISLDNDFQFSKNSVAKIYSASLLGGQSLAIIPSYEGDMAVSGDYLKGEVESDIFSTVGEKLNPLQAKLENVIVSADSLFQGVNQVLNKNTRESLNRSVKGLEYTISDFRKTLKSVNQLLDSSKTSIDGTLKNAEQLTANATKISDTLISANIGATIKKMELTLSNVNSLMDSLKIGKGTLGKLMTDDQLYMNLTNASKEMEELLREMKLNPKRFVHFSLFGKKAKPYNDENNKKNKSNK</sequence>
<dbReference type="PANTHER" id="PTHR33371:SF4">
    <property type="entry name" value="INTERMEMBRANE PHOSPHOLIPID TRANSPORT SYSTEM BINDING PROTEIN MLAD"/>
    <property type="match status" value="1"/>
</dbReference>
<evidence type="ECO:0000256" key="1">
    <source>
        <dbReference type="SAM" id="Phobius"/>
    </source>
</evidence>
<gene>
    <name evidence="3" type="ORF">RQM59_11270</name>
</gene>
<feature type="domain" description="Mce/MlaD" evidence="2">
    <location>
        <begin position="39"/>
        <end position="116"/>
    </location>
</feature>
<organism evidence="3 4">
    <name type="scientific">Asprobacillus argus</name>
    <dbReference type="NCBI Taxonomy" id="3076534"/>
    <lineage>
        <taxon>Bacteria</taxon>
        <taxon>Pseudomonadati</taxon>
        <taxon>Bacteroidota</taxon>
        <taxon>Flavobacteriia</taxon>
        <taxon>Flavobacteriales</taxon>
        <taxon>Flavobacteriaceae</taxon>
        <taxon>Asprobacillus</taxon>
    </lineage>
</organism>
<protein>
    <submittedName>
        <fullName evidence="3">MlaD family protein</fullName>
    </submittedName>
</protein>
<dbReference type="Pfam" id="PF02470">
    <property type="entry name" value="MlaD"/>
    <property type="match status" value="1"/>
</dbReference>
<proteinExistence type="predicted"/>
<dbReference type="InterPro" id="IPR052336">
    <property type="entry name" value="MlaD_Phospholipid_Transporter"/>
</dbReference>
<feature type="transmembrane region" description="Helical" evidence="1">
    <location>
        <begin position="7"/>
        <end position="27"/>
    </location>
</feature>